<dbReference type="EMBL" id="JACYTR010000064">
    <property type="protein sequence ID" value="MBD8527766.1"/>
    <property type="molecule type" value="Genomic_DNA"/>
</dbReference>
<dbReference type="PANTHER" id="PTHR33121:SF70">
    <property type="entry name" value="SIGNALING PROTEIN YKOW"/>
    <property type="match status" value="1"/>
</dbReference>
<dbReference type="InterPro" id="IPR001633">
    <property type="entry name" value="EAL_dom"/>
</dbReference>
<dbReference type="Pfam" id="PF13185">
    <property type="entry name" value="GAF_2"/>
    <property type="match status" value="1"/>
</dbReference>
<dbReference type="GO" id="GO:0071111">
    <property type="term" value="F:cyclic-guanylate-specific phosphodiesterase activity"/>
    <property type="evidence" value="ECO:0007669"/>
    <property type="project" value="InterPro"/>
</dbReference>
<accession>A0AAW3ZUJ9</accession>
<dbReference type="SMART" id="SM00267">
    <property type="entry name" value="GGDEF"/>
    <property type="match status" value="1"/>
</dbReference>
<comment type="caution">
    <text evidence="7">The sequence shown here is derived from an EMBL/GenBank/DDBJ whole genome shotgun (WGS) entry which is preliminary data.</text>
</comment>
<dbReference type="GO" id="GO:0016301">
    <property type="term" value="F:kinase activity"/>
    <property type="evidence" value="ECO:0007669"/>
    <property type="project" value="UniProtKB-KW"/>
</dbReference>
<dbReference type="InterPro" id="IPR000160">
    <property type="entry name" value="GGDEF_dom"/>
</dbReference>
<dbReference type="InterPro" id="IPR003018">
    <property type="entry name" value="GAF"/>
</dbReference>
<dbReference type="SUPFAM" id="SSF141868">
    <property type="entry name" value="EAL domain-like"/>
    <property type="match status" value="1"/>
</dbReference>
<keyword evidence="1" id="KW-0808">Transferase</keyword>
<dbReference type="SUPFAM" id="SSF55073">
    <property type="entry name" value="Nucleotide cyclase"/>
    <property type="match status" value="1"/>
</dbReference>
<keyword evidence="3" id="KW-0597">Phosphoprotein</keyword>
<dbReference type="SUPFAM" id="SSF52172">
    <property type="entry name" value="CheY-like"/>
    <property type="match status" value="1"/>
</dbReference>
<dbReference type="SMART" id="SM00052">
    <property type="entry name" value="EAL"/>
    <property type="match status" value="1"/>
</dbReference>
<dbReference type="CDD" id="cd01948">
    <property type="entry name" value="EAL"/>
    <property type="match status" value="1"/>
</dbReference>
<evidence type="ECO:0000256" key="3">
    <source>
        <dbReference type="PROSITE-ProRule" id="PRU00169"/>
    </source>
</evidence>
<dbReference type="GO" id="GO:0000160">
    <property type="term" value="P:phosphorelay signal transduction system"/>
    <property type="evidence" value="ECO:0007669"/>
    <property type="project" value="InterPro"/>
</dbReference>
<evidence type="ECO:0000259" key="6">
    <source>
        <dbReference type="PROSITE" id="PS50887"/>
    </source>
</evidence>
<feature type="domain" description="EAL" evidence="5">
    <location>
        <begin position="846"/>
        <end position="1100"/>
    </location>
</feature>
<dbReference type="Gene3D" id="3.30.450.40">
    <property type="match status" value="3"/>
</dbReference>
<gene>
    <name evidence="7" type="ORF">IFO71_18625</name>
</gene>
<dbReference type="RefSeq" id="WP_192031188.1">
    <property type="nucleotide sequence ID" value="NZ_JACYTR010000064.1"/>
</dbReference>
<dbReference type="Pfam" id="PF00072">
    <property type="entry name" value="Response_reg"/>
    <property type="match status" value="1"/>
</dbReference>
<dbReference type="CDD" id="cd01949">
    <property type="entry name" value="GGDEF"/>
    <property type="match status" value="1"/>
</dbReference>
<protein>
    <submittedName>
        <fullName evidence="7">EAL domain-containing protein</fullName>
    </submittedName>
</protein>
<dbReference type="PROSITE" id="PS50110">
    <property type="entry name" value="RESPONSE_REGULATORY"/>
    <property type="match status" value="1"/>
</dbReference>
<feature type="domain" description="GGDEF" evidence="6">
    <location>
        <begin position="704"/>
        <end position="838"/>
    </location>
</feature>
<dbReference type="NCBIfam" id="TIGR00254">
    <property type="entry name" value="GGDEF"/>
    <property type="match status" value="1"/>
</dbReference>
<dbReference type="InterPro" id="IPR011006">
    <property type="entry name" value="CheY-like_superfamily"/>
</dbReference>
<keyword evidence="8" id="KW-1185">Reference proteome</keyword>
<evidence type="ECO:0000313" key="7">
    <source>
        <dbReference type="EMBL" id="MBD8527766.1"/>
    </source>
</evidence>
<dbReference type="SUPFAM" id="SSF55781">
    <property type="entry name" value="GAF domain-like"/>
    <property type="match status" value="3"/>
</dbReference>
<dbReference type="Gene3D" id="3.30.70.270">
    <property type="match status" value="1"/>
</dbReference>
<feature type="modified residue" description="4-aspartylphosphate" evidence="3">
    <location>
        <position position="55"/>
    </location>
</feature>
<evidence type="ECO:0000259" key="4">
    <source>
        <dbReference type="PROSITE" id="PS50110"/>
    </source>
</evidence>
<name>A0AAW3ZUJ9_9GAMM</name>
<dbReference type="Gene3D" id="3.20.20.450">
    <property type="entry name" value="EAL domain"/>
    <property type="match status" value="1"/>
</dbReference>
<dbReference type="PANTHER" id="PTHR33121">
    <property type="entry name" value="CYCLIC DI-GMP PHOSPHODIESTERASE PDEF"/>
    <property type="match status" value="1"/>
</dbReference>
<dbReference type="Pfam" id="PF00990">
    <property type="entry name" value="GGDEF"/>
    <property type="match status" value="1"/>
</dbReference>
<dbReference type="SMART" id="SM00065">
    <property type="entry name" value="GAF"/>
    <property type="match status" value="3"/>
</dbReference>
<dbReference type="InterPro" id="IPR029016">
    <property type="entry name" value="GAF-like_dom_sf"/>
</dbReference>
<dbReference type="InterPro" id="IPR050706">
    <property type="entry name" value="Cyclic-di-GMP_PDE-like"/>
</dbReference>
<dbReference type="PROSITE" id="PS50883">
    <property type="entry name" value="EAL"/>
    <property type="match status" value="1"/>
</dbReference>
<dbReference type="InterPro" id="IPR001789">
    <property type="entry name" value="Sig_transdc_resp-reg_receiver"/>
</dbReference>
<dbReference type="InterPro" id="IPR043128">
    <property type="entry name" value="Rev_trsase/Diguanyl_cyclase"/>
</dbReference>
<dbReference type="InterPro" id="IPR029787">
    <property type="entry name" value="Nucleotide_cyclase"/>
</dbReference>
<dbReference type="SMART" id="SM00448">
    <property type="entry name" value="REC"/>
    <property type="match status" value="1"/>
</dbReference>
<reference evidence="7 8" key="1">
    <citation type="submission" date="2020-09" db="EMBL/GenBank/DDBJ databases">
        <title>Pseudoxanthomonas sp. CAU 1598 isolated from sand of Yaerae Beach.</title>
        <authorList>
            <person name="Kim W."/>
        </authorList>
    </citation>
    <scope>NUCLEOTIDE SEQUENCE [LARGE SCALE GENOMIC DNA]</scope>
    <source>
        <strain evidence="7 8">CAU 1598</strain>
    </source>
</reference>
<feature type="domain" description="Response regulatory" evidence="4">
    <location>
        <begin position="6"/>
        <end position="123"/>
    </location>
</feature>
<evidence type="ECO:0000259" key="5">
    <source>
        <dbReference type="PROSITE" id="PS50883"/>
    </source>
</evidence>
<dbReference type="PROSITE" id="PS50887">
    <property type="entry name" value="GGDEF"/>
    <property type="match status" value="1"/>
</dbReference>
<evidence type="ECO:0000313" key="8">
    <source>
        <dbReference type="Proteomes" id="UP000613768"/>
    </source>
</evidence>
<dbReference type="AlphaFoldDB" id="A0AAW3ZUJ9"/>
<proteinExistence type="predicted"/>
<evidence type="ECO:0000256" key="1">
    <source>
        <dbReference type="ARBA" id="ARBA00022679"/>
    </source>
</evidence>
<dbReference type="Gene3D" id="3.40.50.2300">
    <property type="match status" value="1"/>
</dbReference>
<organism evidence="7 8">
    <name type="scientific">Pseudomarimonas arenosa</name>
    <dbReference type="NCBI Taxonomy" id="2774145"/>
    <lineage>
        <taxon>Bacteria</taxon>
        <taxon>Pseudomonadati</taxon>
        <taxon>Pseudomonadota</taxon>
        <taxon>Gammaproteobacteria</taxon>
        <taxon>Lysobacterales</taxon>
        <taxon>Lysobacteraceae</taxon>
        <taxon>Pseudomarimonas</taxon>
    </lineage>
</organism>
<dbReference type="InterPro" id="IPR035919">
    <property type="entry name" value="EAL_sf"/>
</dbReference>
<dbReference type="Pfam" id="PF00563">
    <property type="entry name" value="EAL"/>
    <property type="match status" value="1"/>
</dbReference>
<dbReference type="Proteomes" id="UP000613768">
    <property type="component" value="Unassembled WGS sequence"/>
</dbReference>
<sequence length="1114" mass="123901">MAKSRTILVIDDRASHRDLLRSLLTYAGHRVVTANDGLEGLERAREQRPDLIICDVLMPIMDGYEFVRQLRLEPQIADTEVVLSTAYFHEHEAYRLAQRVGVRRVLSKPCEPDELLSLIEQIFSQPPEISTPSADQDLDRQQRRLFVDQLIATANTLERVDRTLIDYVDLNLALAELRSSDSMAEALANGAKQLLSARYAVAAMYSPSSFADTAAFVVGYRSATDSAAWREFDPLRLKAADCAPGVDGAIRFLGQPNLRQLAGLPAHFPPFKQAIAVPILSPDRRYGWLLLADSVDGHDFSEREAALIATLAAHAGRIYENQQLLERARRHADQLQTEVAMRIGMQRRVELQYAVAKVFVESEGFDQAINQLLKALVERLDVDSASLWERDRTNRCLRRLALAIRVSGVAAISNSAPRLLRIGEDVVGESWGGAQPVWRVDEQLGTRLAFPLQMQDDVIGAIELASDEVRPWSGEFIDSLTAIGSQIAQFLERRSQYAQIRRLNRIHAVLSSINAILVRVRERSEVLNQACQIAVREGGFQVAWIALAETADAPLRVWARHSDNHDLQLANAEPGRYPHRLAEAALATGQIVCSNDLFSEPQLPAGECGEAMAAGMRAYAALPLIAENGERGVLSLYSSEPDVFHPGELTLLAELAEDIAFALSTIYTRELLDYSEEHDAVTGLLSRQGFLHRLSQVLEQYPEHPRALFCCDLKRFRQINESLGRAAGDAMLGQFAQRLQRHWADCADIARLGGDVFAALILRPRQLNERVQRFVEWSSQDLGGAFDIGGQQIATRARLGVALFPGDANDAASLLQKAESALQNCKLSGQHYLFFRPEMTARVADSLRLESRLRGAIRDQRLRLHYQPKLSLASGELRGLEALLRWTDDELGDVPPNAFVPLLEETGLILEVGDWAMRQALNDVRRCAHEGNLPLRVAVNVSALQLAQPDFVPRVLKICTGDVAGARQLELEVTESLLMHDVEANIQKLRSLGEAGVDTAIDDFGTGYSSLAYLARLPVRALKIDRSFVNGVLELRESRLIVSTTISLAHSLGLDVVAEGVEQEAQAELLREWQCDEIQGYWICKPMPIDALISWMRDYRANDWSSAHDPASEE</sequence>
<evidence type="ECO:0000256" key="2">
    <source>
        <dbReference type="ARBA" id="ARBA00022777"/>
    </source>
</evidence>
<keyword evidence="2" id="KW-0418">Kinase</keyword>